<dbReference type="EMBL" id="CAUJNA010003763">
    <property type="protein sequence ID" value="CAJ1409319.1"/>
    <property type="molecule type" value="Genomic_DNA"/>
</dbReference>
<gene>
    <name evidence="4" type="ORF">EVOR1521_LOCUS30453</name>
</gene>
<name>A0AA36JPE7_9DINO</name>
<feature type="compositionally biased region" description="Polar residues" evidence="1">
    <location>
        <begin position="1490"/>
        <end position="1516"/>
    </location>
</feature>
<reference evidence="4" key="1">
    <citation type="submission" date="2023-08" db="EMBL/GenBank/DDBJ databases">
        <authorList>
            <person name="Chen Y."/>
            <person name="Shah S."/>
            <person name="Dougan E. K."/>
            <person name="Thang M."/>
            <person name="Chan C."/>
        </authorList>
    </citation>
    <scope>NUCLEOTIDE SEQUENCE</scope>
</reference>
<protein>
    <submittedName>
        <fullName evidence="4">Uncharacterized protein</fullName>
    </submittedName>
</protein>
<feature type="transmembrane region" description="Helical" evidence="2">
    <location>
        <begin position="1380"/>
        <end position="1404"/>
    </location>
</feature>
<evidence type="ECO:0000313" key="5">
    <source>
        <dbReference type="Proteomes" id="UP001178507"/>
    </source>
</evidence>
<feature type="region of interest" description="Disordered" evidence="1">
    <location>
        <begin position="1479"/>
        <end position="1516"/>
    </location>
</feature>
<comment type="caution">
    <text evidence="4">The sequence shown here is derived from an EMBL/GenBank/DDBJ whole genome shotgun (WGS) entry which is preliminary data.</text>
</comment>
<sequence>MRLWCLLPVFLGADGALPELPHSSQRPWLLRRTVPDLSVYKKGEVWQKLPQEKRRLQEKPACSVTADCGPNEYCMSCTKCAEYHAQLPKEAQRRWTCDPCRAGENLCESGKYCTVAHDPVGSCPTQYPGCNAHSDCDSDEYCFSCQKCEEYMQTQSANSSLWRCEPCPTSKGGFCSKQWWCPMRKDSITGSCPQEPGCGKHSDCKEGEYCESCELCLKFQQSLPASQQSLWPCTGCPTAGGGICEPARLCQMANDGIDRTCPPEKGCDAHLQCKPDEYCMDCNKCTTYRDSLPPAQRNFWPCGYCPTGRGGHCERRVFCSVANDGVTDTCPIYEGCFKHGDCSEGEFCWNWDACEEEDVHKSGNCGDKPRKDGFCNPVSTCTSKRSIDGHCRGAKSCNSHRECGRDLFCSLWTECHQRSPDICGPQPAHRDGICLPLENCVHGFHAPLGGECPAWYAHNGTRGGQLEVSEVLKLNSTLMLATFHQAMNAWRWILPHQERDLLLTHLHDYGGNGTRRDDAEYVGIFEATGGKLVQQHQVQLSCPWSEVAIPARGPRIFEARIFMDELQMSQKHSECSCILGESGRCPRGASYMVASIQPEAPPYCNDDPFVGAAPQSQKEILPQNILNVLQNCTGAVKVITQTTLILQSPGASVRFLRVDNFEIEEVSVPASGSTKLTFDGQNLRCDCELELHHECGSLHRGLNIPVVLESFNVGAEPEKNTINYRRYCTSCQPALKRLHPVFFYDSFDIALENNLTLYSLREDMVRPVQLVDSRKSPEQGEAESIHGCPWREAVNSKGHSLKQIRDANKVLPSNHMYNRWCAVQVGSCSISSKVKYCIAGGASGVLIMEAPGSMEPGLVPDQKAQVHLSSDETLQDMVPVLYSAYDEQLWNALLNGEAVNMEAGPNIGVRPASTHPVSSGGVRVYDTQLRQWSYGGGGSRGGFGAQRWMEHSQVRDVLFVCTKDQTIIALDTSRSDNILTKVGQAPDVRCSASKTLRDANILDFRRGNRFFTVFIDAEGDRNHLIFFETTSLSAWTKLSEVHASWEHETEGLGQVVVTEDGTKLLVTWQCSTIHCGNARRIDGSAPGEHVYVLDLTAGLEKGYVPPVLAAIKLPMSEGSIVRDIECNEQNLCLASLSWDGVVVLDMAEGPNRFKVVAQHSASFAGWQIGGDGDDLSPDLSYLRMVAGAQKVIASRSRPNRFYIERWSFDMPGWSAGNPIDSSLRFDSIWAVDVDHYVRPSFDSGVPPQFDPAVSAAMHLPAVAWASVYGRQDQFKNEMAESLQVGLGIDGSRVVVTAARPAKSEGTMIQFTLLDGLGPSPETLFNALWRQLLSPNSALMSGQAAQRVKGASMQRIGPLPISYDTSQQRLDSGHDGEQAGLFRLTLGFLTLSFILLGGLMLWYLVRSKHDLRRIKEENRVLKERQRQGHREAVGFASGYVIGRPNANAPGATGPKDPDAQDAAGSLSFVVGNPVAAQGACNALAPSDEQPAASSEDSQVPSPSTVRASTRLSGTELP</sequence>
<keyword evidence="5" id="KW-1185">Reference proteome</keyword>
<evidence type="ECO:0000256" key="2">
    <source>
        <dbReference type="SAM" id="Phobius"/>
    </source>
</evidence>
<keyword evidence="2" id="KW-0472">Membrane</keyword>
<feature type="region of interest" description="Disordered" evidence="1">
    <location>
        <begin position="1443"/>
        <end position="1462"/>
    </location>
</feature>
<organism evidence="4 5">
    <name type="scientific">Effrenium voratum</name>
    <dbReference type="NCBI Taxonomy" id="2562239"/>
    <lineage>
        <taxon>Eukaryota</taxon>
        <taxon>Sar</taxon>
        <taxon>Alveolata</taxon>
        <taxon>Dinophyceae</taxon>
        <taxon>Suessiales</taxon>
        <taxon>Symbiodiniaceae</taxon>
        <taxon>Effrenium</taxon>
    </lineage>
</organism>
<keyword evidence="2" id="KW-1133">Transmembrane helix</keyword>
<accession>A0AA36JPE7</accession>
<evidence type="ECO:0000256" key="3">
    <source>
        <dbReference type="SAM" id="SignalP"/>
    </source>
</evidence>
<proteinExistence type="predicted"/>
<dbReference type="Proteomes" id="UP001178507">
    <property type="component" value="Unassembled WGS sequence"/>
</dbReference>
<keyword evidence="2" id="KW-0812">Transmembrane</keyword>
<feature type="signal peptide" evidence="3">
    <location>
        <begin position="1"/>
        <end position="15"/>
    </location>
</feature>
<keyword evidence="3" id="KW-0732">Signal</keyword>
<feature type="chain" id="PRO_5041441947" evidence="3">
    <location>
        <begin position="16"/>
        <end position="1516"/>
    </location>
</feature>
<evidence type="ECO:0000313" key="4">
    <source>
        <dbReference type="EMBL" id="CAJ1409319.1"/>
    </source>
</evidence>
<evidence type="ECO:0000256" key="1">
    <source>
        <dbReference type="SAM" id="MobiDB-lite"/>
    </source>
</evidence>